<proteinExistence type="inferred from homology"/>
<dbReference type="AlphaFoldDB" id="A0A7D9EWF0"/>
<evidence type="ECO:0000313" key="11">
    <source>
        <dbReference type="Proteomes" id="UP001152795"/>
    </source>
</evidence>
<keyword evidence="7" id="KW-0969">Cilium</keyword>
<dbReference type="Proteomes" id="UP001152795">
    <property type="component" value="Unassembled WGS sequence"/>
</dbReference>
<comment type="function">
    <text evidence="1">Component of the nexin-dynein regulatory complex (N-DRC), a key regulator of ciliary/flagellar motility which maintains the alignment and integrity of the distal axoneme and regulates microtubule sliding in motile axonemes.</text>
</comment>
<reference evidence="10" key="1">
    <citation type="submission" date="2020-04" db="EMBL/GenBank/DDBJ databases">
        <authorList>
            <person name="Alioto T."/>
            <person name="Alioto T."/>
            <person name="Gomez Garrido J."/>
        </authorList>
    </citation>
    <scope>NUCLEOTIDE SEQUENCE</scope>
    <source>
        <strain evidence="10">A484AB</strain>
    </source>
</reference>
<evidence type="ECO:0000256" key="2">
    <source>
        <dbReference type="ARBA" id="ARBA00004611"/>
    </source>
</evidence>
<keyword evidence="9" id="KW-0966">Cell projection</keyword>
<gene>
    <name evidence="10" type="ORF">PACLA_8A063600</name>
</gene>
<evidence type="ECO:0000256" key="1">
    <source>
        <dbReference type="ARBA" id="ARBA00003029"/>
    </source>
</evidence>
<accession>A0A7D9EWF0</accession>
<dbReference type="OrthoDB" id="536093at2759"/>
<name>A0A7D9EWF0_PARCT</name>
<dbReference type="EMBL" id="CACRXK020009314">
    <property type="protein sequence ID" value="CAB4016918.1"/>
    <property type="molecule type" value="Genomic_DNA"/>
</dbReference>
<evidence type="ECO:0000256" key="9">
    <source>
        <dbReference type="ARBA" id="ARBA00023273"/>
    </source>
</evidence>
<protein>
    <recommendedName>
        <fullName evidence="4">Dynein regulatory complex protein 10</fullName>
    </recommendedName>
</protein>
<organism evidence="10 11">
    <name type="scientific">Paramuricea clavata</name>
    <name type="common">Red gorgonian</name>
    <name type="synonym">Violescent sea-whip</name>
    <dbReference type="NCBI Taxonomy" id="317549"/>
    <lineage>
        <taxon>Eukaryota</taxon>
        <taxon>Metazoa</taxon>
        <taxon>Cnidaria</taxon>
        <taxon>Anthozoa</taxon>
        <taxon>Octocorallia</taxon>
        <taxon>Malacalcyonacea</taxon>
        <taxon>Plexauridae</taxon>
        <taxon>Paramuricea</taxon>
    </lineage>
</organism>
<keyword evidence="5" id="KW-0963">Cytoplasm</keyword>
<keyword evidence="6" id="KW-0282">Flagellum</keyword>
<evidence type="ECO:0000256" key="6">
    <source>
        <dbReference type="ARBA" id="ARBA00022846"/>
    </source>
</evidence>
<evidence type="ECO:0000313" key="10">
    <source>
        <dbReference type="EMBL" id="CAB4016918.1"/>
    </source>
</evidence>
<keyword evidence="8" id="KW-0206">Cytoskeleton</keyword>
<dbReference type="InterPro" id="IPR042815">
    <property type="entry name" value="DRC10"/>
</dbReference>
<evidence type="ECO:0000256" key="8">
    <source>
        <dbReference type="ARBA" id="ARBA00023212"/>
    </source>
</evidence>
<evidence type="ECO:0000256" key="7">
    <source>
        <dbReference type="ARBA" id="ARBA00023069"/>
    </source>
</evidence>
<evidence type="ECO:0000256" key="5">
    <source>
        <dbReference type="ARBA" id="ARBA00022490"/>
    </source>
</evidence>
<comment type="caution">
    <text evidence="10">The sequence shown here is derived from an EMBL/GenBank/DDBJ whole genome shotgun (WGS) entry which is preliminary data.</text>
</comment>
<evidence type="ECO:0000256" key="4">
    <source>
        <dbReference type="ARBA" id="ARBA00021752"/>
    </source>
</evidence>
<comment type="subcellular location">
    <subcellularLocation>
        <location evidence="2">Cytoplasm</location>
        <location evidence="2">Cytoskeleton</location>
        <location evidence="2">Flagellum axoneme</location>
    </subcellularLocation>
</comment>
<dbReference type="PANTHER" id="PTHR31598">
    <property type="entry name" value="IQ DOMAIN-CONTAINING PROTEIN D"/>
    <property type="match status" value="1"/>
</dbReference>
<sequence length="419" mass="48650">MKKIMKRPLNSLGGKSQLQSACQVQVNMPKGGHANPLRILEPNRKRLTSLKAERVFRVSEENIKNVQIVLILPEVIDSLERLNIAFGQELYAMLKEHDILRQKYDNNVYLLQEGKRLEKEYNEWLEMKERQGDLFSESSSESRSESGQQEEEFVIQVKGQNMTTLHQNVAMTADELSYSVKNILRKFRSDPTATKAVLELAKDLSGMKRNFVKGLQDLQSIVREKLLTTPVELEERKYYIGKVVQRENKILKIKEKLQIDYDQQIKIKKEEEEKQSAVINKLKETLQSLNEASSKECSKILNDASQRIKADVKNSDAKQKVFAQQFIETKKTSGDQLKQNYEEEREKRKRKFKLSTEVFNWIQKYDADMGMRQIKVDFLSFILPGKGRKALVVGALPTINLPERSHQAKYHRKGLLQEF</sequence>
<keyword evidence="11" id="KW-1185">Reference proteome</keyword>
<dbReference type="PANTHER" id="PTHR31598:SF1">
    <property type="entry name" value="DYNEIN REGULATORY COMPLEX PROTEIN 10"/>
    <property type="match status" value="1"/>
</dbReference>
<evidence type="ECO:0000256" key="3">
    <source>
        <dbReference type="ARBA" id="ARBA00009071"/>
    </source>
</evidence>
<comment type="similarity">
    <text evidence="3">Belongs to the DRC10 family.</text>
</comment>